<feature type="signal peptide" evidence="1">
    <location>
        <begin position="1"/>
        <end position="23"/>
    </location>
</feature>
<dbReference type="EMBL" id="CABITT030000005">
    <property type="protein sequence ID" value="VVB05318.1"/>
    <property type="molecule type" value="Genomic_DNA"/>
</dbReference>
<proteinExistence type="predicted"/>
<evidence type="ECO:0000313" key="3">
    <source>
        <dbReference type="Proteomes" id="UP000489600"/>
    </source>
</evidence>
<dbReference type="OrthoDB" id="1108389at2759"/>
<organism evidence="2 3">
    <name type="scientific">Arabis nemorensis</name>
    <dbReference type="NCBI Taxonomy" id="586526"/>
    <lineage>
        <taxon>Eukaryota</taxon>
        <taxon>Viridiplantae</taxon>
        <taxon>Streptophyta</taxon>
        <taxon>Embryophyta</taxon>
        <taxon>Tracheophyta</taxon>
        <taxon>Spermatophyta</taxon>
        <taxon>Magnoliopsida</taxon>
        <taxon>eudicotyledons</taxon>
        <taxon>Gunneridae</taxon>
        <taxon>Pentapetalae</taxon>
        <taxon>rosids</taxon>
        <taxon>malvids</taxon>
        <taxon>Brassicales</taxon>
        <taxon>Brassicaceae</taxon>
        <taxon>Arabideae</taxon>
        <taxon>Arabis</taxon>
    </lineage>
</organism>
<keyword evidence="1" id="KW-0732">Signal</keyword>
<dbReference type="AlphaFoldDB" id="A0A565BVC7"/>
<name>A0A565BVC7_9BRAS</name>
<sequence>MEKFAALIFISILLFSTYTQILARSGYELCKEDSDCATLKCTTEPRCVKGGCECPREQIMDGRPEHDCPWDACFAKCKAKGEIIDACFSDPDRCYCRKPPM</sequence>
<keyword evidence="3" id="KW-1185">Reference proteome</keyword>
<comment type="caution">
    <text evidence="2">The sequence shown here is derived from an EMBL/GenBank/DDBJ whole genome shotgun (WGS) entry which is preliminary data.</text>
</comment>
<dbReference type="Proteomes" id="UP000489600">
    <property type="component" value="Unassembled WGS sequence"/>
</dbReference>
<accession>A0A565BVC7</accession>
<gene>
    <name evidence="2" type="ORF">ANE_LOCUS15762</name>
</gene>
<evidence type="ECO:0000256" key="1">
    <source>
        <dbReference type="SAM" id="SignalP"/>
    </source>
</evidence>
<protein>
    <recommendedName>
        <fullName evidence="4">Defensin-like protein</fullName>
    </recommendedName>
</protein>
<feature type="chain" id="PRO_5022086379" description="Defensin-like protein" evidence="1">
    <location>
        <begin position="24"/>
        <end position="101"/>
    </location>
</feature>
<reference evidence="2" key="1">
    <citation type="submission" date="2019-07" db="EMBL/GenBank/DDBJ databases">
        <authorList>
            <person name="Dittberner H."/>
        </authorList>
    </citation>
    <scope>NUCLEOTIDE SEQUENCE [LARGE SCALE GENOMIC DNA]</scope>
</reference>
<evidence type="ECO:0000313" key="2">
    <source>
        <dbReference type="EMBL" id="VVB05318.1"/>
    </source>
</evidence>
<evidence type="ECO:0008006" key="4">
    <source>
        <dbReference type="Google" id="ProtNLM"/>
    </source>
</evidence>